<name>A0A5B8QWQ0_9GAMM</name>
<proteinExistence type="predicted"/>
<dbReference type="RefSeq" id="WP_208662542.1">
    <property type="nucleotide sequence ID" value="NZ_CP031775.2"/>
</dbReference>
<evidence type="ECO:0000256" key="1">
    <source>
        <dbReference type="SAM" id="SignalP"/>
    </source>
</evidence>
<organism evidence="2 3">
    <name type="scientific">Shewanella decolorationis</name>
    <dbReference type="NCBI Taxonomy" id="256839"/>
    <lineage>
        <taxon>Bacteria</taxon>
        <taxon>Pseudomonadati</taxon>
        <taxon>Pseudomonadota</taxon>
        <taxon>Gammaproteobacteria</taxon>
        <taxon>Alteromonadales</taxon>
        <taxon>Shewanellaceae</taxon>
        <taxon>Shewanella</taxon>
    </lineage>
</organism>
<feature type="chain" id="PRO_5023083723" evidence="1">
    <location>
        <begin position="20"/>
        <end position="207"/>
    </location>
</feature>
<keyword evidence="1" id="KW-0732">Signal</keyword>
<gene>
    <name evidence="2" type="ORF">D0436_10075</name>
</gene>
<reference evidence="2 3" key="1">
    <citation type="journal article" date="2019" name="Ecotoxicol. Environ. Saf.">
        <title>Microbial characterization of heavy metal resistant bacterial strains isolated from an electroplating wastewater treatment plant.</title>
        <authorList>
            <person name="Cai X."/>
            <person name="Zheng X."/>
            <person name="Zhang D."/>
            <person name="Iqbal W."/>
            <person name="Liu C."/>
            <person name="Yang B."/>
            <person name="Zhao X."/>
            <person name="Lu X."/>
            <person name="Mao Y."/>
        </authorList>
    </citation>
    <scope>NUCLEOTIDE SEQUENCE [LARGE SCALE GENOMIC DNA]</scope>
    <source>
        <strain evidence="2 3">Ni1-3</strain>
    </source>
</reference>
<sequence length="207" mass="23454">MYKKWWLVGFCLCATNLHAETIFLEYKGFYDRLKQVNKGNYQLVEIAFSVPMLPNCLIQSGTISSELNSTPLTYTKAQRLFIPFDDALKDQRALVNLEFEGKADGCGIAMQVRAKQTLVTYDKARLTQIASEMDALLGAMQGFPMRYFKEPIAGLNFEFAQDQAVTVTLDGHEQQVNRSFKLSTEQLNSLTSLQFSQEPTVLSPWVK</sequence>
<dbReference type="Pfam" id="PF11205">
    <property type="entry name" value="DUF2987"/>
    <property type="match status" value="1"/>
</dbReference>
<protein>
    <submittedName>
        <fullName evidence="2">DUF2987 domain-containing protein</fullName>
    </submittedName>
</protein>
<dbReference type="Proteomes" id="UP000321124">
    <property type="component" value="Chromosome"/>
</dbReference>
<feature type="signal peptide" evidence="1">
    <location>
        <begin position="1"/>
        <end position="19"/>
    </location>
</feature>
<evidence type="ECO:0000313" key="2">
    <source>
        <dbReference type="EMBL" id="QDZ90785.1"/>
    </source>
</evidence>
<dbReference type="KEGG" id="sdeo:D0436_10075"/>
<dbReference type="AlphaFoldDB" id="A0A5B8QWQ0"/>
<accession>A0A5B8QWQ0</accession>
<dbReference type="EMBL" id="CP031775">
    <property type="protein sequence ID" value="QDZ90785.1"/>
    <property type="molecule type" value="Genomic_DNA"/>
</dbReference>
<dbReference type="InterPro" id="IPR021370">
    <property type="entry name" value="DUF2987"/>
</dbReference>
<evidence type="ECO:0000313" key="3">
    <source>
        <dbReference type="Proteomes" id="UP000321124"/>
    </source>
</evidence>